<keyword evidence="4" id="KW-1185">Reference proteome</keyword>
<dbReference type="PANTHER" id="PTHR35793">
    <property type="entry name" value="INNER MEMBRANE PROTEIN YJIG"/>
    <property type="match status" value="1"/>
</dbReference>
<proteinExistence type="predicted"/>
<dbReference type="Proteomes" id="UP000017081">
    <property type="component" value="Unassembled WGS sequence"/>
</dbReference>
<feature type="transmembrane region" description="Helical" evidence="1">
    <location>
        <begin position="38"/>
        <end position="58"/>
    </location>
</feature>
<keyword evidence="1" id="KW-1133">Transmembrane helix</keyword>
<organism evidence="3 4">
    <name type="scientific">Cetobacterium somerae ATCC BAA-474</name>
    <dbReference type="NCBI Taxonomy" id="1319815"/>
    <lineage>
        <taxon>Bacteria</taxon>
        <taxon>Fusobacteriati</taxon>
        <taxon>Fusobacteriota</taxon>
        <taxon>Fusobacteriia</taxon>
        <taxon>Fusobacteriales</taxon>
        <taxon>Fusobacteriaceae</taxon>
        <taxon>Cetobacterium</taxon>
    </lineage>
</organism>
<dbReference type="InterPro" id="IPR052549">
    <property type="entry name" value="SpmB"/>
</dbReference>
<dbReference type="PANTHER" id="PTHR35793:SF2">
    <property type="entry name" value="INNER MEMBRANE PROTEIN YJIG"/>
    <property type="match status" value="1"/>
</dbReference>
<evidence type="ECO:0000313" key="4">
    <source>
        <dbReference type="Proteomes" id="UP000017081"/>
    </source>
</evidence>
<feature type="domain" description="Nucleoside transporter/FeoB GTPase Gate" evidence="2">
    <location>
        <begin position="37"/>
        <end position="131"/>
    </location>
</feature>
<feature type="transmembrane region" description="Helical" evidence="1">
    <location>
        <begin position="78"/>
        <end position="100"/>
    </location>
</feature>
<gene>
    <name evidence="3" type="ORF">HMPREF0202_01098</name>
</gene>
<sequence length="167" mass="17896">MCGIIGGRKVEQVKNKQSVVEIFMKGAKKGLNITLEQIAPAMVLAYALIVFLRTTGLMDVIAKILTPVMGVFGLPGEAALVIIAAFFAKAAGAATGLMLFQEGVLTQEQATILYPAVILMGTLVGHYARIVIISGVSKKYYKLLLMVPLVDAALAMFVTRIILQISR</sequence>
<dbReference type="PATRIC" id="fig|1319815.3.peg.1055"/>
<name>U7VDU8_9FUSO</name>
<dbReference type="Pfam" id="PF07670">
    <property type="entry name" value="Gate"/>
    <property type="match status" value="1"/>
</dbReference>
<dbReference type="AlphaFoldDB" id="U7VDU8"/>
<keyword evidence="1" id="KW-0472">Membrane</keyword>
<dbReference type="STRING" id="1319815.HMPREF0202_01098"/>
<evidence type="ECO:0000259" key="2">
    <source>
        <dbReference type="Pfam" id="PF07670"/>
    </source>
</evidence>
<dbReference type="EMBL" id="AXZF01000039">
    <property type="protein sequence ID" value="ERT68993.1"/>
    <property type="molecule type" value="Genomic_DNA"/>
</dbReference>
<dbReference type="GO" id="GO:0005886">
    <property type="term" value="C:plasma membrane"/>
    <property type="evidence" value="ECO:0007669"/>
    <property type="project" value="TreeGrafter"/>
</dbReference>
<protein>
    <recommendedName>
        <fullName evidence="2">Nucleoside transporter/FeoB GTPase Gate domain-containing protein</fullName>
    </recommendedName>
</protein>
<feature type="transmembrane region" description="Helical" evidence="1">
    <location>
        <begin position="112"/>
        <end position="137"/>
    </location>
</feature>
<keyword evidence="1" id="KW-0812">Transmembrane</keyword>
<dbReference type="NCBIfam" id="NF007811">
    <property type="entry name" value="PRK10519.1"/>
    <property type="match status" value="1"/>
</dbReference>
<dbReference type="HOGENOM" id="CLU_120911_0_0_0"/>
<feature type="transmembrane region" description="Helical" evidence="1">
    <location>
        <begin position="143"/>
        <end position="163"/>
    </location>
</feature>
<comment type="caution">
    <text evidence="3">The sequence shown here is derived from an EMBL/GenBank/DDBJ whole genome shotgun (WGS) entry which is preliminary data.</text>
</comment>
<reference evidence="3 4" key="1">
    <citation type="submission" date="2013-08" db="EMBL/GenBank/DDBJ databases">
        <authorList>
            <person name="Weinstock G."/>
            <person name="Sodergren E."/>
            <person name="Wylie T."/>
            <person name="Fulton L."/>
            <person name="Fulton R."/>
            <person name="Fronick C."/>
            <person name="O'Laughlin M."/>
            <person name="Godfrey J."/>
            <person name="Miner T."/>
            <person name="Herter B."/>
            <person name="Appelbaum E."/>
            <person name="Cordes M."/>
            <person name="Lek S."/>
            <person name="Wollam A."/>
            <person name="Pepin K.H."/>
            <person name="Palsikar V.B."/>
            <person name="Mitreva M."/>
            <person name="Wilson R.K."/>
        </authorList>
    </citation>
    <scope>NUCLEOTIDE SEQUENCE [LARGE SCALE GENOMIC DNA]</scope>
    <source>
        <strain evidence="3 4">ATCC BAA-474</strain>
    </source>
</reference>
<evidence type="ECO:0000313" key="3">
    <source>
        <dbReference type="EMBL" id="ERT68993.1"/>
    </source>
</evidence>
<dbReference type="eggNOG" id="COG0700">
    <property type="taxonomic scope" value="Bacteria"/>
</dbReference>
<accession>U7VDU8</accession>
<evidence type="ECO:0000256" key="1">
    <source>
        <dbReference type="SAM" id="Phobius"/>
    </source>
</evidence>
<dbReference type="InterPro" id="IPR011642">
    <property type="entry name" value="Gate_dom"/>
</dbReference>